<evidence type="ECO:0000313" key="1">
    <source>
        <dbReference type="EMBL" id="PSH57952.1"/>
    </source>
</evidence>
<accession>A0A2P7AUQ3</accession>
<evidence type="ECO:0000313" key="2">
    <source>
        <dbReference type="Proteomes" id="UP000241158"/>
    </source>
</evidence>
<organism evidence="1 2">
    <name type="scientific">Phyllobacterium endophyticum</name>
    <dbReference type="NCBI Taxonomy" id="1149773"/>
    <lineage>
        <taxon>Bacteria</taxon>
        <taxon>Pseudomonadati</taxon>
        <taxon>Pseudomonadota</taxon>
        <taxon>Alphaproteobacteria</taxon>
        <taxon>Hyphomicrobiales</taxon>
        <taxon>Phyllobacteriaceae</taxon>
        <taxon>Phyllobacterium</taxon>
    </lineage>
</organism>
<keyword evidence="2" id="KW-1185">Reference proteome</keyword>
<gene>
    <name evidence="1" type="ORF">CU100_09735</name>
</gene>
<reference evidence="2" key="1">
    <citation type="submission" date="2017-11" db="EMBL/GenBank/DDBJ databases">
        <authorList>
            <person name="Kuznetsova I."/>
            <person name="Sazanova A."/>
            <person name="Chirak E."/>
            <person name="Safronova V."/>
            <person name="Willems A."/>
        </authorList>
    </citation>
    <scope>NUCLEOTIDE SEQUENCE [LARGE SCALE GENOMIC DNA]</scope>
    <source>
        <strain evidence="2">PEPV15</strain>
    </source>
</reference>
<dbReference type="Proteomes" id="UP000241158">
    <property type="component" value="Unassembled WGS sequence"/>
</dbReference>
<dbReference type="RefSeq" id="WP_106716393.1">
    <property type="nucleotide sequence ID" value="NZ_JACHXT010000001.1"/>
</dbReference>
<dbReference type="OrthoDB" id="8371138at2"/>
<dbReference type="AlphaFoldDB" id="A0A2P7AUQ3"/>
<protein>
    <submittedName>
        <fullName evidence="1">Uncharacterized protein</fullName>
    </submittedName>
</protein>
<proteinExistence type="predicted"/>
<name>A0A2P7AUQ3_9HYPH</name>
<dbReference type="EMBL" id="PGGN01000002">
    <property type="protein sequence ID" value="PSH57952.1"/>
    <property type="molecule type" value="Genomic_DNA"/>
</dbReference>
<sequence>MTFELSQFDGIAAKLEEGFDLDIVHPSTGEKTGLVIKVASYRSERVKRVQRRLANAAIREGKKNPKKVGTVEEIEEKTNEIVAASVISWNLTNGGKPVECTPESVLKVISNPDYFFISEQIDKAADEDAHFVMPSLKS</sequence>
<comment type="caution">
    <text evidence="1">The sequence shown here is derived from an EMBL/GenBank/DDBJ whole genome shotgun (WGS) entry which is preliminary data.</text>
</comment>